<gene>
    <name evidence="3" type="ORF">RGQ13_14380</name>
</gene>
<dbReference type="Pfam" id="PF03016">
    <property type="entry name" value="Exostosin_GT47"/>
    <property type="match status" value="1"/>
</dbReference>
<dbReference type="InterPro" id="IPR001173">
    <property type="entry name" value="Glyco_trans_2-like"/>
</dbReference>
<dbReference type="InterPro" id="IPR029044">
    <property type="entry name" value="Nucleotide-diphossugar_trans"/>
</dbReference>
<evidence type="ECO:0000313" key="3">
    <source>
        <dbReference type="EMBL" id="WNC71302.1"/>
    </source>
</evidence>
<reference evidence="4" key="1">
    <citation type="submission" date="2023-09" db="EMBL/GenBank/DDBJ databases">
        <authorList>
            <person name="Li S."/>
            <person name="Li X."/>
            <person name="Zhang C."/>
            <person name="Zhao Z."/>
        </authorList>
    </citation>
    <scope>NUCLEOTIDE SEQUENCE [LARGE SCALE GENOMIC DNA]</scope>
    <source>
        <strain evidence="4">SQ149</strain>
    </source>
</reference>
<keyword evidence="4" id="KW-1185">Reference proteome</keyword>
<dbReference type="Proteomes" id="UP001258994">
    <property type="component" value="Chromosome"/>
</dbReference>
<feature type="domain" description="Exostosin GT47" evidence="2">
    <location>
        <begin position="416"/>
        <end position="575"/>
    </location>
</feature>
<dbReference type="EMBL" id="CP134145">
    <property type="protein sequence ID" value="WNC71302.1"/>
    <property type="molecule type" value="Genomic_DNA"/>
</dbReference>
<accession>A0ABY9TR44</accession>
<feature type="domain" description="Glycosyltransferase 2-like" evidence="1">
    <location>
        <begin position="9"/>
        <end position="116"/>
    </location>
</feature>
<evidence type="ECO:0000259" key="1">
    <source>
        <dbReference type="Pfam" id="PF00535"/>
    </source>
</evidence>
<dbReference type="RefSeq" id="WP_348390437.1">
    <property type="nucleotide sequence ID" value="NZ_CP134145.1"/>
</dbReference>
<organism evidence="3 4">
    <name type="scientific">Thalassotalea psychrophila</name>
    <dbReference type="NCBI Taxonomy" id="3065647"/>
    <lineage>
        <taxon>Bacteria</taxon>
        <taxon>Pseudomonadati</taxon>
        <taxon>Pseudomonadota</taxon>
        <taxon>Gammaproteobacteria</taxon>
        <taxon>Alteromonadales</taxon>
        <taxon>Colwelliaceae</taxon>
        <taxon>Thalassotalea</taxon>
    </lineage>
</organism>
<dbReference type="InterPro" id="IPR004263">
    <property type="entry name" value="Exostosin"/>
</dbReference>
<name>A0ABY9TR44_9GAMM</name>
<dbReference type="InterPro" id="IPR040911">
    <property type="entry name" value="Exostosin_GT47"/>
</dbReference>
<evidence type="ECO:0000313" key="4">
    <source>
        <dbReference type="Proteomes" id="UP001258994"/>
    </source>
</evidence>
<dbReference type="PANTHER" id="PTHR11062">
    <property type="entry name" value="EXOSTOSIN HEPARAN SULFATE GLYCOSYLTRANSFERASE -RELATED"/>
    <property type="match status" value="1"/>
</dbReference>
<sequence>MKNQPKIYICTPSFNSAETIEQTILSVINQKGNFELYYHVQDGGSKDCTLDILKRYSASIEKRKSDNPKIHFSFESTNDNGMYNAIVKGFTRFEIPSNSWMTWINSDDQLEPDALSYISGIDASNIKNVNWIGGQSSVILESGKHIHSFQPLNADIINTGVVDGLFWGFVQQEGMFFRQSLWDKIDLKNNFANFKYAGDWSLWREFSKHEIFYQVDKILGNFYKRKGQLSEVNRGGYMEEVDFTISESHRRDLFLKIQKQSEVRYELTTDYHLIEKSILPAIQYWQQRRKKEDLMKNTIITENIIAYDNHWQFPAITEQHAFNKLKEYLYKTSTNVIYFAFPWATLIDLLNNNKDKGAELEEILYSFKEQLKNKKVITTCQHIHMLKYQCLFDKVGITDIFWTHKVAAQDWLPDYESINIHPFPLYPVQAIDTDESKETSILERKYLFSFVGAKANRWYLTQSRTHILDLLSGFPNSKVIGRDSWHYNKTVYEHQIHNEISSKIDLVDKDTSEEFKQILNDSIFSLCPSGSGPNSIRLWESIGCGVIPVILADSYQPPGNQKLWNEAVVYSKEDSESIKQLPGVLAEIAKDKELLTRKRHALKQLWLLYGPDCFVYDILKEFLNNSPNVLYKFKSLKSLKSLVDDYESGKCTKEMIMLSCVSKLLIDADNFFLEYTRSDLSKQSVIEIFAEDNKYFEAFNKTLLLKHIELI</sequence>
<dbReference type="SUPFAM" id="SSF53448">
    <property type="entry name" value="Nucleotide-diphospho-sugar transferases"/>
    <property type="match status" value="1"/>
</dbReference>
<dbReference type="Pfam" id="PF00535">
    <property type="entry name" value="Glycos_transf_2"/>
    <property type="match status" value="1"/>
</dbReference>
<proteinExistence type="predicted"/>
<dbReference type="Gene3D" id="3.90.550.10">
    <property type="entry name" value="Spore Coat Polysaccharide Biosynthesis Protein SpsA, Chain A"/>
    <property type="match status" value="1"/>
</dbReference>
<evidence type="ECO:0000259" key="2">
    <source>
        <dbReference type="Pfam" id="PF03016"/>
    </source>
</evidence>
<protein>
    <submittedName>
        <fullName evidence="3">Exostosin family protein</fullName>
    </submittedName>
</protein>